<comment type="similarity">
    <text evidence="1 6">Belongs to the methyltransferase superfamily.</text>
</comment>
<feature type="region of interest" description="Disordered" evidence="7">
    <location>
        <begin position="288"/>
        <end position="307"/>
    </location>
</feature>
<keyword evidence="2 6" id="KW-0489">Methyltransferase</keyword>
<dbReference type="PROSITE" id="PS51515">
    <property type="entry name" value="BIN3_SAM"/>
    <property type="match status" value="1"/>
</dbReference>
<feature type="region of interest" description="Disordered" evidence="7">
    <location>
        <begin position="16"/>
        <end position="56"/>
    </location>
</feature>
<evidence type="ECO:0000256" key="1">
    <source>
        <dbReference type="ARBA" id="ARBA00008361"/>
    </source>
</evidence>
<dbReference type="Proteomes" id="UP000749646">
    <property type="component" value="Unassembled WGS sequence"/>
</dbReference>
<feature type="compositionally biased region" description="Low complexity" evidence="7">
    <location>
        <begin position="102"/>
        <end position="154"/>
    </location>
</feature>
<name>A0A9P6JGB8_9FUNG</name>
<dbReference type="GO" id="GO:0017069">
    <property type="term" value="F:snRNA binding"/>
    <property type="evidence" value="ECO:0007669"/>
    <property type="project" value="TreeGrafter"/>
</dbReference>
<keyword evidence="3 6" id="KW-0808">Transferase</keyword>
<sequence length="477" mass="53486">MTTTIFRAKDILQQRIPPLSDSLPSSSSSSSKQISTSTSLSSTLTSGSIPTTPRTTTATTGTIIYAHPIVVYPEKHPNRKEYPYGNYPSYYEKRTEEQTKDLGTTTGALSSSTSTSTSKTNDSLSKSKASASDLSSQTRATTTTTTTTTTATTTQPPNKKQPYRIWKSTLSVLFPQSQSSSPMDHKNGNHNNNGTFHHHHHPEAMMMPLNELAKKVDMRLEFLDPSLFRGKRVLDIGCNSGLLTVFIAVHYKPFKIQGVDIDPSLIGKAQNFVLKTFSQISHQTYKQQKSSSLPLPGLQREKRDGDATTVDDVPYEAYFPRALHKIHGFLPVPPKTHTTEKLFPHNIELRVADWVTETRNQQDAEAEQWDVILACSLTKWIHLHHGDTGLKRFFQKIYRSLAPGGILLLEPQSFGTYCKRSKILPEMSATFKTIEFKPDQFQEYLLSPEVGFKEAVHLGHSEGSAKNFNRDIFMFRK</sequence>
<dbReference type="InterPro" id="IPR029063">
    <property type="entry name" value="SAM-dependent_MTases_sf"/>
</dbReference>
<dbReference type="PANTHER" id="PTHR12315:SF0">
    <property type="entry name" value="7SK SNRNA METHYLPHOSPHATE CAPPING ENZYME"/>
    <property type="match status" value="1"/>
</dbReference>
<dbReference type="GO" id="GO:0008173">
    <property type="term" value="F:RNA methyltransferase activity"/>
    <property type="evidence" value="ECO:0007669"/>
    <property type="project" value="UniProtKB-UniRule"/>
</dbReference>
<dbReference type="GO" id="GO:0008171">
    <property type="term" value="F:O-methyltransferase activity"/>
    <property type="evidence" value="ECO:0007669"/>
    <property type="project" value="UniProtKB-UniRule"/>
</dbReference>
<protein>
    <recommendedName>
        <fullName evidence="6">RNA methyltransferase</fullName>
        <ecNumber evidence="6">2.1.1.-</ecNumber>
    </recommendedName>
</protein>
<organism evidence="9 10">
    <name type="scientific">Modicella reniformis</name>
    <dbReference type="NCBI Taxonomy" id="1440133"/>
    <lineage>
        <taxon>Eukaryota</taxon>
        <taxon>Fungi</taxon>
        <taxon>Fungi incertae sedis</taxon>
        <taxon>Mucoromycota</taxon>
        <taxon>Mortierellomycotina</taxon>
        <taxon>Mortierellomycetes</taxon>
        <taxon>Mortierellales</taxon>
        <taxon>Mortierellaceae</taxon>
        <taxon>Modicella</taxon>
    </lineage>
</organism>
<evidence type="ECO:0000313" key="10">
    <source>
        <dbReference type="Proteomes" id="UP000749646"/>
    </source>
</evidence>
<evidence type="ECO:0000256" key="7">
    <source>
        <dbReference type="SAM" id="MobiDB-lite"/>
    </source>
</evidence>
<dbReference type="CDD" id="cd02440">
    <property type="entry name" value="AdoMet_MTases"/>
    <property type="match status" value="1"/>
</dbReference>
<dbReference type="Pfam" id="PF06859">
    <property type="entry name" value="Bin3"/>
    <property type="match status" value="1"/>
</dbReference>
<gene>
    <name evidence="9" type="ORF">BGZ65_008695</name>
</gene>
<dbReference type="SUPFAM" id="SSF53335">
    <property type="entry name" value="S-adenosyl-L-methionine-dependent methyltransferases"/>
    <property type="match status" value="1"/>
</dbReference>
<keyword evidence="10" id="KW-1185">Reference proteome</keyword>
<evidence type="ECO:0000256" key="4">
    <source>
        <dbReference type="ARBA" id="ARBA00022691"/>
    </source>
</evidence>
<evidence type="ECO:0000256" key="5">
    <source>
        <dbReference type="PROSITE-ProRule" id="PRU00848"/>
    </source>
</evidence>
<evidence type="ECO:0000256" key="6">
    <source>
        <dbReference type="RuleBase" id="RU367087"/>
    </source>
</evidence>
<dbReference type="OrthoDB" id="540004at2759"/>
<dbReference type="InterPro" id="IPR039772">
    <property type="entry name" value="Bin3-like"/>
</dbReference>
<dbReference type="GO" id="GO:0032259">
    <property type="term" value="P:methylation"/>
    <property type="evidence" value="ECO:0007669"/>
    <property type="project" value="UniProtKB-KW"/>
</dbReference>
<accession>A0A9P6JGB8</accession>
<dbReference type="EC" id="2.1.1.-" evidence="6"/>
<feature type="region of interest" description="Disordered" evidence="7">
    <location>
        <begin position="99"/>
        <end position="162"/>
    </location>
</feature>
<evidence type="ECO:0000256" key="3">
    <source>
        <dbReference type="ARBA" id="ARBA00022679"/>
    </source>
</evidence>
<dbReference type="GO" id="GO:0040031">
    <property type="term" value="P:snRNA modification"/>
    <property type="evidence" value="ECO:0007669"/>
    <property type="project" value="TreeGrafter"/>
</dbReference>
<dbReference type="EMBL" id="JAAAHW010004429">
    <property type="protein sequence ID" value="KAF9974501.1"/>
    <property type="molecule type" value="Genomic_DNA"/>
</dbReference>
<dbReference type="InterPro" id="IPR024160">
    <property type="entry name" value="BIN3_SAM-bd_dom"/>
</dbReference>
<keyword evidence="4 5" id="KW-0949">S-adenosyl-L-methionine</keyword>
<evidence type="ECO:0000259" key="8">
    <source>
        <dbReference type="PROSITE" id="PS51515"/>
    </source>
</evidence>
<dbReference type="PANTHER" id="PTHR12315">
    <property type="entry name" value="BICOID-INTERACTING PROTEIN RELATED"/>
    <property type="match status" value="1"/>
</dbReference>
<feature type="domain" description="Bin3-type SAM" evidence="8">
    <location>
        <begin position="217"/>
        <end position="477"/>
    </location>
</feature>
<proteinExistence type="inferred from homology"/>
<dbReference type="AlphaFoldDB" id="A0A9P6JGB8"/>
<evidence type="ECO:0000256" key="2">
    <source>
        <dbReference type="ARBA" id="ARBA00022603"/>
    </source>
</evidence>
<dbReference type="Gene3D" id="3.40.50.150">
    <property type="entry name" value="Vaccinia Virus protein VP39"/>
    <property type="match status" value="1"/>
</dbReference>
<feature type="region of interest" description="Disordered" evidence="7">
    <location>
        <begin position="176"/>
        <end position="200"/>
    </location>
</feature>
<comment type="caution">
    <text evidence="9">The sequence shown here is derived from an EMBL/GenBank/DDBJ whole genome shotgun (WGS) entry which is preliminary data.</text>
</comment>
<evidence type="ECO:0000313" key="9">
    <source>
        <dbReference type="EMBL" id="KAF9974501.1"/>
    </source>
</evidence>
<dbReference type="InterPro" id="IPR010675">
    <property type="entry name" value="Bin3_C"/>
</dbReference>
<reference evidence="9" key="1">
    <citation type="journal article" date="2020" name="Fungal Divers.">
        <title>Resolving the Mortierellaceae phylogeny through synthesis of multi-gene phylogenetics and phylogenomics.</title>
        <authorList>
            <person name="Vandepol N."/>
            <person name="Liber J."/>
            <person name="Desiro A."/>
            <person name="Na H."/>
            <person name="Kennedy M."/>
            <person name="Barry K."/>
            <person name="Grigoriev I.V."/>
            <person name="Miller A.N."/>
            <person name="O'Donnell K."/>
            <person name="Stajich J.E."/>
            <person name="Bonito G."/>
        </authorList>
    </citation>
    <scope>NUCLEOTIDE SEQUENCE</scope>
    <source>
        <strain evidence="9">MES-2147</strain>
    </source>
</reference>